<sequence length="535" mass="61201">MEITKQNFAEQIDNITEDLKRSCFIGFDAEFTAILSGDNFQNSLFDTNEDRYNKMKTAVSKMVMTQIGLTMFQYDRDIDTYVAVGYTFHLCPQVVADIDQSFIFQASTLKFLCKHNFDFNKFTYEGLPYLSKTEDAKIRQHLKDNTLFQNLTHTLDIDDEKLLQTYCSDVSKWLTTSDEDTMYIDVKSSVLRYLVHNEVRNRFPNVLTTDSLGNSNKVLIYRDKYVEGAVSAPTAILEENLINSLLGFSQIIYLLEAYNKPIVGHNMFLDIILLHNQFIGPLPEKYITFKKNINQIFPVIYDTKYISHEMSKRLSFDEVWKSNALKDLYEFFAEGKCKKLEQGINPIRLSTPFDVKQSYHEAGWDSFCSGYCFVRLGHWAACESSGKYRPVGPTETLSGLSSYRNRVNVIRASVPYMNLVGEDPTSHRPQLLHIKSLNEQVINISKVVTALAGIGSIDIKPYGSRAALLAAATQVTAERILKQYRNSREYRISVYSPYQHSVASRMALWGGALLTGSLLIYFLRSNIKTKTNLSY</sequence>
<evidence type="ECO:0008006" key="5">
    <source>
        <dbReference type="Google" id="ProtNLM"/>
    </source>
</evidence>
<dbReference type="InterPro" id="IPR036397">
    <property type="entry name" value="RNaseH_sf"/>
</dbReference>
<name>A0A9N9QV26_9NEOP</name>
<reference evidence="3" key="2">
    <citation type="submission" date="2022-10" db="EMBL/GenBank/DDBJ databases">
        <authorList>
            <consortium name="ENA_rothamsted_submissions"/>
            <consortium name="culmorum"/>
            <person name="King R."/>
        </authorList>
    </citation>
    <scope>NUCLEOTIDE SEQUENCE</scope>
</reference>
<dbReference type="InterPro" id="IPR006941">
    <property type="entry name" value="RNase_CAF1"/>
</dbReference>
<dbReference type="InterPro" id="IPR012337">
    <property type="entry name" value="RNaseH-like_sf"/>
</dbReference>
<dbReference type="PANTHER" id="PTHR15092:SF22">
    <property type="entry name" value="POLY(A)-SPECIFIC RIBONUCLEASE PNLDC1"/>
    <property type="match status" value="1"/>
</dbReference>
<keyword evidence="4" id="KW-1185">Reference proteome</keyword>
<dbReference type="InterPro" id="IPR036867">
    <property type="entry name" value="R3H_dom_sf"/>
</dbReference>
<gene>
    <name evidence="3" type="ORF">DIATSA_LOCUS2045</name>
</gene>
<dbReference type="GO" id="GO:0005634">
    <property type="term" value="C:nucleus"/>
    <property type="evidence" value="ECO:0007669"/>
    <property type="project" value="TreeGrafter"/>
</dbReference>
<keyword evidence="2" id="KW-0472">Membrane</keyword>
<dbReference type="OrthoDB" id="414075at2759"/>
<dbReference type="Gene3D" id="3.30.1370.50">
    <property type="entry name" value="R3H-like domain"/>
    <property type="match status" value="1"/>
</dbReference>
<dbReference type="Pfam" id="PF04857">
    <property type="entry name" value="CAF1"/>
    <property type="match status" value="1"/>
</dbReference>
<evidence type="ECO:0000256" key="1">
    <source>
        <dbReference type="ARBA" id="ARBA00008372"/>
    </source>
</evidence>
<proteinExistence type="inferred from homology"/>
<dbReference type="GO" id="GO:1990432">
    <property type="term" value="P:siRNA 3'-end processing"/>
    <property type="evidence" value="ECO:0007669"/>
    <property type="project" value="TreeGrafter"/>
</dbReference>
<feature type="transmembrane region" description="Helical" evidence="2">
    <location>
        <begin position="506"/>
        <end position="523"/>
    </location>
</feature>
<dbReference type="PANTHER" id="PTHR15092">
    <property type="entry name" value="POLY A -SPECIFIC RIBONUCLEASE/TARGET OF EGR1, MEMBER 1"/>
    <property type="match status" value="1"/>
</dbReference>
<dbReference type="Proteomes" id="UP001153714">
    <property type="component" value="Chromosome 11"/>
</dbReference>
<dbReference type="Gene3D" id="3.30.420.10">
    <property type="entry name" value="Ribonuclease H-like superfamily/Ribonuclease H"/>
    <property type="match status" value="2"/>
</dbReference>
<evidence type="ECO:0000313" key="3">
    <source>
        <dbReference type="EMBL" id="CAG9783910.1"/>
    </source>
</evidence>
<dbReference type="GO" id="GO:1990431">
    <property type="term" value="P:priRNA 3'-end processing"/>
    <property type="evidence" value="ECO:0007669"/>
    <property type="project" value="TreeGrafter"/>
</dbReference>
<evidence type="ECO:0000256" key="2">
    <source>
        <dbReference type="SAM" id="Phobius"/>
    </source>
</evidence>
<reference evidence="3" key="1">
    <citation type="submission" date="2021-12" db="EMBL/GenBank/DDBJ databases">
        <authorList>
            <person name="King R."/>
        </authorList>
    </citation>
    <scope>NUCLEOTIDE SEQUENCE</scope>
</reference>
<dbReference type="EMBL" id="OU893342">
    <property type="protein sequence ID" value="CAG9783910.1"/>
    <property type="molecule type" value="Genomic_DNA"/>
</dbReference>
<dbReference type="GO" id="GO:0000289">
    <property type="term" value="P:nuclear-transcribed mRNA poly(A) tail shortening"/>
    <property type="evidence" value="ECO:0007669"/>
    <property type="project" value="TreeGrafter"/>
</dbReference>
<accession>A0A9N9QV26</accession>
<dbReference type="GO" id="GO:0000175">
    <property type="term" value="F:3'-5'-RNA exonuclease activity"/>
    <property type="evidence" value="ECO:0007669"/>
    <property type="project" value="TreeGrafter"/>
</dbReference>
<keyword evidence="2" id="KW-0812">Transmembrane</keyword>
<evidence type="ECO:0000313" key="4">
    <source>
        <dbReference type="Proteomes" id="UP001153714"/>
    </source>
</evidence>
<protein>
    <recommendedName>
        <fullName evidence="5">Pre-piRNA 3'-exonuclease trimmer-like</fullName>
    </recommendedName>
</protein>
<dbReference type="AlphaFoldDB" id="A0A9N9QV26"/>
<dbReference type="GO" id="GO:0005783">
    <property type="term" value="C:endoplasmic reticulum"/>
    <property type="evidence" value="ECO:0007669"/>
    <property type="project" value="TreeGrafter"/>
</dbReference>
<dbReference type="SUPFAM" id="SSF53098">
    <property type="entry name" value="Ribonuclease H-like"/>
    <property type="match status" value="1"/>
</dbReference>
<organism evidence="3 4">
    <name type="scientific">Diatraea saccharalis</name>
    <name type="common">sugarcane borer</name>
    <dbReference type="NCBI Taxonomy" id="40085"/>
    <lineage>
        <taxon>Eukaryota</taxon>
        <taxon>Metazoa</taxon>
        <taxon>Ecdysozoa</taxon>
        <taxon>Arthropoda</taxon>
        <taxon>Hexapoda</taxon>
        <taxon>Insecta</taxon>
        <taxon>Pterygota</taxon>
        <taxon>Neoptera</taxon>
        <taxon>Endopterygota</taxon>
        <taxon>Lepidoptera</taxon>
        <taxon>Glossata</taxon>
        <taxon>Ditrysia</taxon>
        <taxon>Pyraloidea</taxon>
        <taxon>Crambidae</taxon>
        <taxon>Crambinae</taxon>
        <taxon>Diatraea</taxon>
    </lineage>
</organism>
<comment type="similarity">
    <text evidence="1">Belongs to the CAF1 family.</text>
</comment>
<dbReference type="GO" id="GO:0003723">
    <property type="term" value="F:RNA binding"/>
    <property type="evidence" value="ECO:0007669"/>
    <property type="project" value="TreeGrafter"/>
</dbReference>
<keyword evidence="2" id="KW-1133">Transmembrane helix</keyword>
<dbReference type="InterPro" id="IPR051181">
    <property type="entry name" value="CAF1_poly(A)_ribonucleases"/>
</dbReference>